<dbReference type="InterPro" id="IPR028082">
    <property type="entry name" value="Peripla_BP_I"/>
</dbReference>
<dbReference type="OrthoDB" id="5341635at2"/>
<dbReference type="NCBIfam" id="TIGR03863">
    <property type="entry name" value="PQQ_ABC_bind"/>
    <property type="match status" value="1"/>
</dbReference>
<protein>
    <recommendedName>
        <fullName evidence="3">Branched-chain amino acid ABC transporter substrate-binding protein</fullName>
    </recommendedName>
</protein>
<dbReference type="RefSeq" id="WP_069127124.1">
    <property type="nucleotide sequence ID" value="NZ_MARB01000022.1"/>
</dbReference>
<dbReference type="Proteomes" id="UP000094769">
    <property type="component" value="Unassembled WGS sequence"/>
</dbReference>
<accession>A0A7Z0VJT8</accession>
<organism evidence="1 2">
    <name type="scientific">Candidatus Thiodiazotropha endolucinida</name>
    <dbReference type="NCBI Taxonomy" id="1655433"/>
    <lineage>
        <taxon>Bacteria</taxon>
        <taxon>Pseudomonadati</taxon>
        <taxon>Pseudomonadota</taxon>
        <taxon>Gammaproteobacteria</taxon>
        <taxon>Chromatiales</taxon>
        <taxon>Sedimenticolaceae</taxon>
        <taxon>Candidatus Thiodiazotropha</taxon>
    </lineage>
</organism>
<sequence length="388" mass="43898">MIIFSGLYCFGIACAADKLDISIALLGLEQEKHIPLSLLRPVIDDTGQSGAEQGISDNNTTGQFTGQSFQLTSVKVKPEQNLNQAFLELHRQGTRLFLLNLPADKLIVIADMPEAKDSLLFNIGARDDELRTHECRANLLHTIPSRAMLADALAQYLTWKRWNEWFLVVGRYPQDKAYADALKRAAKRYGHKIVEEKVWTFEPGARRTDSGHTREQEEVNAFTQVGDYDILIVADERDEFGEFLNYRTYLPRPVGGSHGLSPAAWSGVHEQWGATQFQRRYQEKNGRWMTDRDFSAWVAVRSIGEAATRTAGKQADKLKAFILSDEFNLAAFKGRPVTYRDWNGQLRQPLLITSPRLMISVSPQKGFLHQFSTLDTLGYDRPESKCGK</sequence>
<dbReference type="CDD" id="cd06268">
    <property type="entry name" value="PBP1_ABC_transporter_LIVBP-like"/>
    <property type="match status" value="1"/>
</dbReference>
<dbReference type="InterPro" id="IPR022478">
    <property type="entry name" value="ABC_transptr_sub-bd_PQQ"/>
</dbReference>
<dbReference type="PANTHER" id="PTHR30483">
    <property type="entry name" value="LEUCINE-SPECIFIC-BINDING PROTEIN"/>
    <property type="match status" value="1"/>
</dbReference>
<dbReference type="SUPFAM" id="SSF53822">
    <property type="entry name" value="Periplasmic binding protein-like I"/>
    <property type="match status" value="1"/>
</dbReference>
<keyword evidence="2" id="KW-1185">Reference proteome</keyword>
<dbReference type="Gene3D" id="3.40.50.2300">
    <property type="match status" value="2"/>
</dbReference>
<evidence type="ECO:0008006" key="3">
    <source>
        <dbReference type="Google" id="ProtNLM"/>
    </source>
</evidence>
<evidence type="ECO:0000313" key="2">
    <source>
        <dbReference type="Proteomes" id="UP000094769"/>
    </source>
</evidence>
<name>A0A7Z0VJT8_9GAMM</name>
<reference evidence="1 2" key="1">
    <citation type="submission" date="2016-06" db="EMBL/GenBank/DDBJ databases">
        <title>Genome sequence of endosymbiont of Candidatus Endolucinida thiodiazotropha.</title>
        <authorList>
            <person name="Poehlein A."/>
            <person name="Koenig S."/>
            <person name="Heiden S.E."/>
            <person name="Thuermer A."/>
            <person name="Voget S."/>
            <person name="Daniel R."/>
            <person name="Markert S."/>
            <person name="Gros O."/>
            <person name="Schweder T."/>
        </authorList>
    </citation>
    <scope>NUCLEOTIDE SEQUENCE [LARGE SCALE GENOMIC DNA]</scope>
    <source>
        <strain evidence="1 2">COS</strain>
    </source>
</reference>
<gene>
    <name evidence="1" type="ORF">CODIS_33680</name>
</gene>
<proteinExistence type="predicted"/>
<dbReference type="EMBL" id="MARB01000022">
    <property type="protein sequence ID" value="ODJ86449.1"/>
    <property type="molecule type" value="Genomic_DNA"/>
</dbReference>
<dbReference type="PANTHER" id="PTHR30483:SF6">
    <property type="entry name" value="PERIPLASMIC BINDING PROTEIN OF ABC TRANSPORTER FOR NATURAL AMINO ACIDS"/>
    <property type="match status" value="1"/>
</dbReference>
<evidence type="ECO:0000313" key="1">
    <source>
        <dbReference type="EMBL" id="ODJ86449.1"/>
    </source>
</evidence>
<dbReference type="InterPro" id="IPR051010">
    <property type="entry name" value="BCAA_transport"/>
</dbReference>
<dbReference type="AlphaFoldDB" id="A0A7Z0VJT8"/>
<comment type="caution">
    <text evidence="1">The sequence shown here is derived from an EMBL/GenBank/DDBJ whole genome shotgun (WGS) entry which is preliminary data.</text>
</comment>